<dbReference type="AlphaFoldDB" id="A0AB39V106"/>
<dbReference type="Gene3D" id="3.30.750.80">
    <property type="entry name" value="RNA methyltransferase domain (HRMD) like"/>
    <property type="match status" value="1"/>
</dbReference>
<protein>
    <submittedName>
        <fullName evidence="8">Bifunctional 23S rRNA (Guanine(2069)-N(7))-methyltransferase RlmK/23S rRNA (Guanine(2445)-N(2))-methyltransferase RlmL</fullName>
        <ecNumber evidence="8">2.1.1.173</ecNumber>
        <ecNumber evidence="8">2.1.1.264</ecNumber>
    </submittedName>
</protein>
<name>A0AB39V106_9GAMM</name>
<keyword evidence="5" id="KW-0949">S-adenosyl-L-methionine</keyword>
<dbReference type="PANTHER" id="PTHR43042">
    <property type="entry name" value="SAM-DEPENDENT METHYLTRANSFERASE"/>
    <property type="match status" value="1"/>
</dbReference>
<dbReference type="RefSeq" id="WP_369602955.1">
    <property type="nucleotide sequence ID" value="NZ_CP154858.1"/>
</dbReference>
<keyword evidence="3 8" id="KW-0489">Methyltransferase</keyword>
<dbReference type="InterPro" id="IPR002052">
    <property type="entry name" value="DNA_methylase_N6_adenine_CS"/>
</dbReference>
<dbReference type="EMBL" id="CP154858">
    <property type="protein sequence ID" value="XDT73983.1"/>
    <property type="molecule type" value="Genomic_DNA"/>
</dbReference>
<evidence type="ECO:0000256" key="5">
    <source>
        <dbReference type="ARBA" id="ARBA00022691"/>
    </source>
</evidence>
<keyword evidence="1" id="KW-0963">Cytoplasm</keyword>
<keyword evidence="2" id="KW-0698">rRNA processing</keyword>
<dbReference type="PROSITE" id="PS00092">
    <property type="entry name" value="N6_MTASE"/>
    <property type="match status" value="1"/>
</dbReference>
<dbReference type="Gene3D" id="3.40.50.150">
    <property type="entry name" value="Vaccinia Virus protein VP39"/>
    <property type="match status" value="2"/>
</dbReference>
<dbReference type="CDD" id="cd02440">
    <property type="entry name" value="AdoMet_MTases"/>
    <property type="match status" value="1"/>
</dbReference>
<dbReference type="GO" id="GO:0005737">
    <property type="term" value="C:cytoplasm"/>
    <property type="evidence" value="ECO:0007669"/>
    <property type="project" value="InterPro"/>
</dbReference>
<dbReference type="Pfam" id="PF01170">
    <property type="entry name" value="UPF0020"/>
    <property type="match status" value="1"/>
</dbReference>
<dbReference type="Gene3D" id="3.30.2130.30">
    <property type="match status" value="1"/>
</dbReference>
<evidence type="ECO:0000256" key="4">
    <source>
        <dbReference type="ARBA" id="ARBA00022679"/>
    </source>
</evidence>
<dbReference type="KEGG" id="tcd:AAIA72_00915"/>
<dbReference type="Pfam" id="PF10672">
    <property type="entry name" value="Methyltrans_SAM"/>
    <property type="match status" value="1"/>
</dbReference>
<evidence type="ECO:0000256" key="1">
    <source>
        <dbReference type="ARBA" id="ARBA00022490"/>
    </source>
</evidence>
<dbReference type="EC" id="2.1.1.264" evidence="8"/>
<dbReference type="InterPro" id="IPR000241">
    <property type="entry name" value="RlmKL-like_Mtase"/>
</dbReference>
<evidence type="ECO:0000259" key="7">
    <source>
        <dbReference type="Pfam" id="PF10672"/>
    </source>
</evidence>
<dbReference type="GO" id="GO:0003676">
    <property type="term" value="F:nucleic acid binding"/>
    <property type="evidence" value="ECO:0007669"/>
    <property type="project" value="InterPro"/>
</dbReference>
<reference evidence="8" key="1">
    <citation type="submission" date="2024-05" db="EMBL/GenBank/DDBJ databases">
        <title>Genome sequencing of novel strain.</title>
        <authorList>
            <person name="Ganbat D."/>
            <person name="Ganbat S."/>
            <person name="Lee S.-J."/>
        </authorList>
    </citation>
    <scope>NUCLEOTIDE SEQUENCE</scope>
    <source>
        <strain evidence="8">SMD15-11</strain>
    </source>
</reference>
<proteinExistence type="predicted"/>
<feature type="domain" description="Ribosomal RNA large subunit methyltransferase K/L-like methyltransferase" evidence="6">
    <location>
        <begin position="19"/>
        <end position="240"/>
    </location>
</feature>
<evidence type="ECO:0000256" key="2">
    <source>
        <dbReference type="ARBA" id="ARBA00022552"/>
    </source>
</evidence>
<dbReference type="InterPro" id="IPR029063">
    <property type="entry name" value="SAM-dependent_MTases_sf"/>
</dbReference>
<dbReference type="EC" id="2.1.1.173" evidence="8"/>
<dbReference type="NCBIfam" id="NF008748">
    <property type="entry name" value="PRK11783.1"/>
    <property type="match status" value="1"/>
</dbReference>
<feature type="domain" description="S-adenosylmethionine-dependent methyltransferase" evidence="7">
    <location>
        <begin position="301"/>
        <end position="548"/>
    </location>
</feature>
<sequence length="571" mass="64582">MGKHAVLGLDLAGRSLHKRGYRIREAEAPIRENVAAAILMRAGWPGAWRNEECMTLVDPMCGSGTFLAEAWMMAADMAPGVLRQDYAITRAPWHPRHEWDAALDACRTRYESGREWALKHVRLWGSDVDAAAIQAARANLAVLDDAVPATLIRADACKLSPDDLALTSPGLMVTNPPYGERLGDEQRLRPVYRAWGQQLKACWGGWTLMMITSSQTLAQAMPLAADKTWKMKNGGLDCILARYGIRAAETTGQAEPGGPAPAPSAFANRLAKNWKKRQRWARRENIKAFRVYDADMPEYAVAVDWYDGWVHVQEYAPPPTIREDKARRRLYQVLDDVAAVLDVPPEHVFLKQRKPQKGTTQYTRQAELRYEKVVEEGAARLWVNLSDFLDTGLFLDHRPTRLWIADHARGKRFLNLFCYTGAATVHAALGGAARTVSVDLSNTYLDWARRNLTENGLAGGKHALVRADVLSWLKSCRETFDLIFMDPPTFSNSKKMRDVLDIQRDHAVLVHAAMSCLTTEGLLIFSTNYRRFKLDPALEADYLTEEVSDWSVPPDFERNRRIHRCWHIRHR</sequence>
<dbReference type="InterPro" id="IPR019614">
    <property type="entry name" value="SAM-dep_methyl-trfase"/>
</dbReference>
<dbReference type="InterPro" id="IPR017244">
    <property type="entry name" value="23SrRNA_methyltr_KL"/>
</dbReference>
<evidence type="ECO:0000259" key="6">
    <source>
        <dbReference type="Pfam" id="PF01170"/>
    </source>
</evidence>
<keyword evidence="4 8" id="KW-0808">Transferase</keyword>
<dbReference type="SUPFAM" id="SSF53335">
    <property type="entry name" value="S-adenosyl-L-methionine-dependent methyltransferases"/>
    <property type="match status" value="2"/>
</dbReference>
<dbReference type="PANTHER" id="PTHR43042:SF3">
    <property type="entry name" value="RIBOSOMAL RNA LARGE SUBUNIT METHYLTRANSFERASE YWBD-RELATED"/>
    <property type="match status" value="1"/>
</dbReference>
<dbReference type="PIRSF" id="PIRSF037618">
    <property type="entry name" value="RNA_Mtase_bacteria_prd"/>
    <property type="match status" value="1"/>
</dbReference>
<organism evidence="8">
    <name type="scientific">Thermohahella caldifontis</name>
    <dbReference type="NCBI Taxonomy" id="3142973"/>
    <lineage>
        <taxon>Bacteria</taxon>
        <taxon>Pseudomonadati</taxon>
        <taxon>Pseudomonadota</taxon>
        <taxon>Gammaproteobacteria</taxon>
        <taxon>Oceanospirillales</taxon>
        <taxon>Hahellaceae</taxon>
        <taxon>Thermohahella</taxon>
    </lineage>
</organism>
<dbReference type="GO" id="GO:0052915">
    <property type="term" value="F:23S rRNA (guanine(2445)-N(2))-methyltransferase activity"/>
    <property type="evidence" value="ECO:0007669"/>
    <property type="project" value="UniProtKB-EC"/>
</dbReference>
<evidence type="ECO:0000313" key="8">
    <source>
        <dbReference type="EMBL" id="XDT73983.1"/>
    </source>
</evidence>
<accession>A0AB39V106</accession>
<evidence type="ECO:0000256" key="3">
    <source>
        <dbReference type="ARBA" id="ARBA00022603"/>
    </source>
</evidence>
<gene>
    <name evidence="8" type="primary">rlmKL</name>
    <name evidence="8" type="ORF">AAIA72_00915</name>
</gene>